<sequence length="113" mass="12299">MPAAVRDLVARAEDSSAAGEHDRAAAYLERALRIVPRNAIIWQNLAVVRYRQQQYAQAESLALKSIALAGDDVELKRQNWVLIGAARELQGDEAGARQAHARAARLANSSAKP</sequence>
<dbReference type="RefSeq" id="WP_005000201.1">
    <property type="nucleotide sequence ID" value="NZ_CH672427.1"/>
</dbReference>
<dbReference type="Gene3D" id="1.25.40.10">
    <property type="entry name" value="Tetratricopeptide repeat domain"/>
    <property type="match status" value="1"/>
</dbReference>
<dbReference type="AlphaFoldDB" id="A4BQ58"/>
<dbReference type="SMART" id="SM00028">
    <property type="entry name" value="TPR"/>
    <property type="match status" value="2"/>
</dbReference>
<dbReference type="STRING" id="314278.NB231_04870"/>
<accession>A4BQ58</accession>
<dbReference type="HOGENOM" id="CLU_141077_0_0_6"/>
<dbReference type="InterPro" id="IPR019734">
    <property type="entry name" value="TPR_rpt"/>
</dbReference>
<dbReference type="Proteomes" id="UP000003374">
    <property type="component" value="Unassembled WGS sequence"/>
</dbReference>
<dbReference type="eggNOG" id="COG0457">
    <property type="taxonomic scope" value="Bacteria"/>
</dbReference>
<evidence type="ECO:0000313" key="1">
    <source>
        <dbReference type="EMBL" id="EAR22213.1"/>
    </source>
</evidence>
<proteinExistence type="predicted"/>
<name>A4BQ58_9GAMM</name>
<dbReference type="InterPro" id="IPR011990">
    <property type="entry name" value="TPR-like_helical_dom_sf"/>
</dbReference>
<keyword evidence="2" id="KW-1185">Reference proteome</keyword>
<comment type="caution">
    <text evidence="1">The sequence shown here is derived from an EMBL/GenBank/DDBJ whole genome shotgun (WGS) entry which is preliminary data.</text>
</comment>
<protein>
    <submittedName>
        <fullName evidence="1">Uncharacterized protein</fullName>
    </submittedName>
</protein>
<organism evidence="1 2">
    <name type="scientific">Nitrococcus mobilis Nb-231</name>
    <dbReference type="NCBI Taxonomy" id="314278"/>
    <lineage>
        <taxon>Bacteria</taxon>
        <taxon>Pseudomonadati</taxon>
        <taxon>Pseudomonadota</taxon>
        <taxon>Gammaproteobacteria</taxon>
        <taxon>Chromatiales</taxon>
        <taxon>Ectothiorhodospiraceae</taxon>
        <taxon>Nitrococcus</taxon>
    </lineage>
</organism>
<dbReference type="Pfam" id="PF14559">
    <property type="entry name" value="TPR_19"/>
    <property type="match status" value="1"/>
</dbReference>
<evidence type="ECO:0000313" key="2">
    <source>
        <dbReference type="Proteomes" id="UP000003374"/>
    </source>
</evidence>
<reference evidence="1 2" key="1">
    <citation type="submission" date="2006-02" db="EMBL/GenBank/DDBJ databases">
        <authorList>
            <person name="Waterbury J."/>
            <person name="Ferriera S."/>
            <person name="Johnson J."/>
            <person name="Kravitz S."/>
            <person name="Halpern A."/>
            <person name="Remington K."/>
            <person name="Beeson K."/>
            <person name="Tran B."/>
            <person name="Rogers Y.-H."/>
            <person name="Friedman R."/>
            <person name="Venter J.C."/>
        </authorList>
    </citation>
    <scope>NUCLEOTIDE SEQUENCE [LARGE SCALE GENOMIC DNA]</scope>
    <source>
        <strain evidence="1 2">Nb-231</strain>
    </source>
</reference>
<gene>
    <name evidence="1" type="ORF">NB231_04870</name>
</gene>
<dbReference type="SUPFAM" id="SSF48452">
    <property type="entry name" value="TPR-like"/>
    <property type="match status" value="1"/>
</dbReference>
<dbReference type="EMBL" id="AAOF01000004">
    <property type="protein sequence ID" value="EAR22213.1"/>
    <property type="molecule type" value="Genomic_DNA"/>
</dbReference>